<sequence length="209" mass="24821">MGKTALINTEQKNTSDTAQRIKECALREFALYDYEGASIRNIAEKVGIRASTIYFHFKNKEELFMSIYNSVIDSDLMRMQQLYEAVKELPVEDQLFAFLKYYGERNAKFEMEMYFFDRFCQFKPPALKSAMQETFMEYEADVSEIIASILKQGIERKEILPIAIESLIDYYFCLMDGVALEYHYYSPEQFQKRITIIWDTAWQMMKQDR</sequence>
<name>A0A9J6QXW0_9FIRM</name>
<feature type="DNA-binding region" description="H-T-H motif" evidence="2">
    <location>
        <begin position="38"/>
        <end position="57"/>
    </location>
</feature>
<keyword evidence="1 2" id="KW-0238">DNA-binding</keyword>
<dbReference type="InterPro" id="IPR036271">
    <property type="entry name" value="Tet_transcr_reg_TetR-rel_C_sf"/>
</dbReference>
<dbReference type="InterPro" id="IPR050624">
    <property type="entry name" value="HTH-type_Tx_Regulator"/>
</dbReference>
<dbReference type="InterPro" id="IPR001647">
    <property type="entry name" value="HTH_TetR"/>
</dbReference>
<evidence type="ECO:0000313" key="4">
    <source>
        <dbReference type="EMBL" id="MCU7380280.1"/>
    </source>
</evidence>
<dbReference type="Proteomes" id="UP001065549">
    <property type="component" value="Unassembled WGS sequence"/>
</dbReference>
<comment type="caution">
    <text evidence="4">The sequence shown here is derived from an EMBL/GenBank/DDBJ whole genome shotgun (WGS) entry which is preliminary data.</text>
</comment>
<evidence type="ECO:0000259" key="3">
    <source>
        <dbReference type="PROSITE" id="PS50977"/>
    </source>
</evidence>
<gene>
    <name evidence="4" type="ORF">OBO34_18280</name>
</gene>
<dbReference type="RefSeq" id="WP_253021027.1">
    <property type="nucleotide sequence ID" value="NZ_JAJAGH010000001.1"/>
</dbReference>
<dbReference type="Pfam" id="PF00440">
    <property type="entry name" value="TetR_N"/>
    <property type="match status" value="1"/>
</dbReference>
<dbReference type="AlphaFoldDB" id="A0A9J6QXW0"/>
<evidence type="ECO:0000313" key="5">
    <source>
        <dbReference type="Proteomes" id="UP001065549"/>
    </source>
</evidence>
<dbReference type="EMBL" id="JAOSHN010000009">
    <property type="protein sequence ID" value="MCU7380280.1"/>
    <property type="molecule type" value="Genomic_DNA"/>
</dbReference>
<accession>A0A9J6QXW0</accession>
<dbReference type="Gene3D" id="1.10.10.60">
    <property type="entry name" value="Homeodomain-like"/>
    <property type="match status" value="1"/>
</dbReference>
<organism evidence="4 5">
    <name type="scientific">Hominibacterium faecale</name>
    <dbReference type="NCBI Taxonomy" id="2839743"/>
    <lineage>
        <taxon>Bacteria</taxon>
        <taxon>Bacillati</taxon>
        <taxon>Bacillota</taxon>
        <taxon>Clostridia</taxon>
        <taxon>Peptostreptococcales</taxon>
        <taxon>Anaerovoracaceae</taxon>
        <taxon>Hominibacterium</taxon>
    </lineage>
</organism>
<keyword evidence="5" id="KW-1185">Reference proteome</keyword>
<reference evidence="4" key="1">
    <citation type="submission" date="2022-09" db="EMBL/GenBank/DDBJ databases">
        <title>Culturomic study of gut microbiota in children with autism spectrum disorder.</title>
        <authorList>
            <person name="Efimov B.A."/>
            <person name="Chaplin A.V."/>
            <person name="Sokolova S.R."/>
            <person name="Pikina A.P."/>
            <person name="Korzhanova M."/>
            <person name="Belova V."/>
            <person name="Korostin D."/>
        </authorList>
    </citation>
    <scope>NUCLEOTIDE SEQUENCE</scope>
    <source>
        <strain evidence="4">ASD5510</strain>
    </source>
</reference>
<feature type="domain" description="HTH tetR-type" evidence="3">
    <location>
        <begin position="15"/>
        <end position="75"/>
    </location>
</feature>
<evidence type="ECO:0000256" key="1">
    <source>
        <dbReference type="ARBA" id="ARBA00023125"/>
    </source>
</evidence>
<dbReference type="InterPro" id="IPR009057">
    <property type="entry name" value="Homeodomain-like_sf"/>
</dbReference>
<dbReference type="SUPFAM" id="SSF46689">
    <property type="entry name" value="Homeodomain-like"/>
    <property type="match status" value="1"/>
</dbReference>
<protein>
    <submittedName>
        <fullName evidence="4">TetR/AcrR family transcriptional regulator</fullName>
    </submittedName>
</protein>
<dbReference type="SUPFAM" id="SSF48498">
    <property type="entry name" value="Tetracyclin repressor-like, C-terminal domain"/>
    <property type="match status" value="1"/>
</dbReference>
<dbReference type="PANTHER" id="PTHR43479:SF11">
    <property type="entry name" value="ACREF_ENVCD OPERON REPRESSOR-RELATED"/>
    <property type="match status" value="1"/>
</dbReference>
<dbReference type="GO" id="GO:0003677">
    <property type="term" value="F:DNA binding"/>
    <property type="evidence" value="ECO:0007669"/>
    <property type="project" value="UniProtKB-UniRule"/>
</dbReference>
<dbReference type="Gene3D" id="1.10.357.10">
    <property type="entry name" value="Tetracycline Repressor, domain 2"/>
    <property type="match status" value="1"/>
</dbReference>
<proteinExistence type="predicted"/>
<evidence type="ECO:0000256" key="2">
    <source>
        <dbReference type="PROSITE-ProRule" id="PRU00335"/>
    </source>
</evidence>
<dbReference type="PANTHER" id="PTHR43479">
    <property type="entry name" value="ACREF/ENVCD OPERON REPRESSOR-RELATED"/>
    <property type="match status" value="1"/>
</dbReference>
<dbReference type="PROSITE" id="PS50977">
    <property type="entry name" value="HTH_TETR_2"/>
    <property type="match status" value="1"/>
</dbReference>